<dbReference type="InterPro" id="IPR050898">
    <property type="entry name" value="Plant_acyltransferase"/>
</dbReference>
<accession>A0AAV8GIP8</accession>
<evidence type="ECO:0000256" key="1">
    <source>
        <dbReference type="ARBA" id="ARBA00009861"/>
    </source>
</evidence>
<evidence type="ECO:0000313" key="3">
    <source>
        <dbReference type="EMBL" id="KAJ4805207.1"/>
    </source>
</evidence>
<keyword evidence="4" id="KW-1185">Reference proteome</keyword>
<dbReference type="Proteomes" id="UP001140206">
    <property type="component" value="Chromosome 1"/>
</dbReference>
<comment type="similarity">
    <text evidence="1">Belongs to the plant acyltransferase family.</text>
</comment>
<proteinExistence type="inferred from homology"/>
<name>A0AAV8GIP8_9POAL</name>
<sequence>MALSNPLYLTFTTRRNKPIIIRPAIPTPYEFKPLSDIDDQEALRFYNTGVIFCPKNHLMSGQDPAQIIKSALEKALVYYYPFAGRIHEGPDRKLVVECNGEGIVFVEADADVRLEDFGDAFCPPIPCHEDLLCVPETPVGDVINRPLLYIQVTRLKCEGFIFGIQHCHCMADSSGIAQFLVALGELARGANSLSVQPPWAREILSARILPHITHRHPEYDYTPEKYSLPYDSLEHRSFFFGEKEISVLKEHVSPKLRRFATKFELIAACLWKCRTTAVDYNPREKVRLMFVVDARGKQSLKIPKGYYGTALAFPVAEAEAGELCQHQLSYAVQLVTEAKARATADGYMQSVANLLVSKGRPHFAMDSRTFFISELTHNGLEGIDFGWGKPVYLGPATVSIASYCIGMQNKKGEKGIRASMHLPECDMERFCLEMERFTKASNHMMMFFQQPNTFIQDHSELAKANSFVGVNHIKP</sequence>
<gene>
    <name evidence="3" type="ORF">LUZ62_017773</name>
</gene>
<comment type="caution">
    <text evidence="3">The sequence shown here is derived from an EMBL/GenBank/DDBJ whole genome shotgun (WGS) entry which is preliminary data.</text>
</comment>
<dbReference type="EMBL" id="JAMFTS010000001">
    <property type="protein sequence ID" value="KAJ4805207.1"/>
    <property type="molecule type" value="Genomic_DNA"/>
</dbReference>
<protein>
    <submittedName>
        <fullName evidence="3">HXXXD-type acyl-transferase family protein</fullName>
    </submittedName>
</protein>
<evidence type="ECO:0000313" key="4">
    <source>
        <dbReference type="Proteomes" id="UP001140206"/>
    </source>
</evidence>
<dbReference type="PANTHER" id="PTHR31147:SF66">
    <property type="entry name" value="OS05G0315700 PROTEIN"/>
    <property type="match status" value="1"/>
</dbReference>
<dbReference type="GO" id="GO:0016740">
    <property type="term" value="F:transferase activity"/>
    <property type="evidence" value="ECO:0007669"/>
    <property type="project" value="UniProtKB-KW"/>
</dbReference>
<reference evidence="3" key="1">
    <citation type="submission" date="2022-08" db="EMBL/GenBank/DDBJ databases">
        <authorList>
            <person name="Marques A."/>
        </authorList>
    </citation>
    <scope>NUCLEOTIDE SEQUENCE</scope>
    <source>
        <strain evidence="3">RhyPub2mFocal</strain>
        <tissue evidence="3">Leaves</tissue>
    </source>
</reference>
<dbReference type="Pfam" id="PF02458">
    <property type="entry name" value="Transferase"/>
    <property type="match status" value="1"/>
</dbReference>
<evidence type="ECO:0000256" key="2">
    <source>
        <dbReference type="ARBA" id="ARBA00022679"/>
    </source>
</evidence>
<dbReference type="Gene3D" id="3.30.559.10">
    <property type="entry name" value="Chloramphenicol acetyltransferase-like domain"/>
    <property type="match status" value="2"/>
</dbReference>
<dbReference type="AlphaFoldDB" id="A0AAV8GIP8"/>
<organism evidence="3 4">
    <name type="scientific">Rhynchospora pubera</name>
    <dbReference type="NCBI Taxonomy" id="906938"/>
    <lineage>
        <taxon>Eukaryota</taxon>
        <taxon>Viridiplantae</taxon>
        <taxon>Streptophyta</taxon>
        <taxon>Embryophyta</taxon>
        <taxon>Tracheophyta</taxon>
        <taxon>Spermatophyta</taxon>
        <taxon>Magnoliopsida</taxon>
        <taxon>Liliopsida</taxon>
        <taxon>Poales</taxon>
        <taxon>Cyperaceae</taxon>
        <taxon>Cyperoideae</taxon>
        <taxon>Rhynchosporeae</taxon>
        <taxon>Rhynchospora</taxon>
    </lineage>
</organism>
<dbReference type="PANTHER" id="PTHR31147">
    <property type="entry name" value="ACYL TRANSFERASE 4"/>
    <property type="match status" value="1"/>
</dbReference>
<keyword evidence="2" id="KW-0808">Transferase</keyword>
<dbReference type="InterPro" id="IPR023213">
    <property type="entry name" value="CAT-like_dom_sf"/>
</dbReference>